<dbReference type="PROSITE" id="PS51257">
    <property type="entry name" value="PROKAR_LIPOPROTEIN"/>
    <property type="match status" value="1"/>
</dbReference>
<dbReference type="InterPro" id="IPR025345">
    <property type="entry name" value="DUF4249"/>
</dbReference>
<sequence length="383" mass="43471">MRTLFSVLQNAVVWLSLLVLGGCVDEFDPQVPETDRKFLVVDGFINSKGITTIKLSYTFGLKSAAAPPVETRAKLYIEAEGGTRYNLTEGVAGTYTTTPLTLDPAQKYRLHFTTAAGQEFASDYTTVKTTPNIDALTWKQEADGVQVYLSTHDASKQSVYYRWVCDETWEFTSRWNSMLEYLNNQMVFRQEQIFHCWRIEPNTAIRLGNTARLSQDVVAEYPLLKLPISSGKLRIKYSVLVTQYAQTREEYEYWEMLRKNTESIGTLFDPLPSQVTGNVRCLSQPETTVLGYIGAYSATQQRIFIGRDELPREWIVPNVGYEECLFLDSVEVRNAASAFRTKKFLPVDGPMANSMGFQVYTGATAECVDCRLRGTNVRPAFWR</sequence>
<dbReference type="EMBL" id="VTWU01000002">
    <property type="protein sequence ID" value="KAA9338157.1"/>
    <property type="molecule type" value="Genomic_DNA"/>
</dbReference>
<reference evidence="1 2" key="1">
    <citation type="submission" date="2019-09" db="EMBL/GenBank/DDBJ databases">
        <title>Genome sequence of Hymenobacter sp. M3.</title>
        <authorList>
            <person name="Srinivasan S."/>
        </authorList>
    </citation>
    <scope>NUCLEOTIDE SEQUENCE [LARGE SCALE GENOMIC DNA]</scope>
    <source>
        <strain evidence="1 2">M3</strain>
    </source>
</reference>
<dbReference type="Proteomes" id="UP000326380">
    <property type="component" value="Unassembled WGS sequence"/>
</dbReference>
<keyword evidence="2" id="KW-1185">Reference proteome</keyword>
<dbReference type="Pfam" id="PF14054">
    <property type="entry name" value="DUF4249"/>
    <property type="match status" value="1"/>
</dbReference>
<name>A0A7L5A1M5_9BACT</name>
<comment type="caution">
    <text evidence="1">The sequence shown here is derived from an EMBL/GenBank/DDBJ whole genome shotgun (WGS) entry which is preliminary data.</text>
</comment>
<protein>
    <submittedName>
        <fullName evidence="1">DUF4249 domain-containing protein</fullName>
    </submittedName>
</protein>
<accession>A0A7L5A1M5</accession>
<gene>
    <name evidence="1" type="ORF">F0P96_04730</name>
</gene>
<organism evidence="1 2">
    <name type="scientific">Hymenobacter busanensis</name>
    <dbReference type="NCBI Taxonomy" id="2607656"/>
    <lineage>
        <taxon>Bacteria</taxon>
        <taxon>Pseudomonadati</taxon>
        <taxon>Bacteroidota</taxon>
        <taxon>Cytophagia</taxon>
        <taxon>Cytophagales</taxon>
        <taxon>Hymenobacteraceae</taxon>
        <taxon>Hymenobacter</taxon>
    </lineage>
</organism>
<dbReference type="RefSeq" id="WP_151077682.1">
    <property type="nucleotide sequence ID" value="NZ_CP047647.1"/>
</dbReference>
<evidence type="ECO:0000313" key="1">
    <source>
        <dbReference type="EMBL" id="KAA9338157.1"/>
    </source>
</evidence>
<evidence type="ECO:0000313" key="2">
    <source>
        <dbReference type="Proteomes" id="UP000326380"/>
    </source>
</evidence>
<dbReference type="AlphaFoldDB" id="A0A7L5A1M5"/>
<proteinExistence type="predicted"/>